<dbReference type="InterPro" id="IPR018580">
    <property type="entry name" value="Uncharacterised_YfhO"/>
</dbReference>
<dbReference type="Pfam" id="PF09586">
    <property type="entry name" value="YfhO"/>
    <property type="match status" value="1"/>
</dbReference>
<feature type="transmembrane region" description="Helical" evidence="1">
    <location>
        <begin position="150"/>
        <end position="167"/>
    </location>
</feature>
<keyword evidence="1" id="KW-0812">Transmembrane</keyword>
<dbReference type="Proteomes" id="UP000199701">
    <property type="component" value="Unassembled WGS sequence"/>
</dbReference>
<dbReference type="PANTHER" id="PTHR38454">
    <property type="entry name" value="INTEGRAL MEMBRANE PROTEIN-RELATED"/>
    <property type="match status" value="1"/>
</dbReference>
<evidence type="ECO:0000313" key="3">
    <source>
        <dbReference type="Proteomes" id="UP000199701"/>
    </source>
</evidence>
<dbReference type="PANTHER" id="PTHR38454:SF1">
    <property type="entry name" value="INTEGRAL MEMBRANE PROTEIN"/>
    <property type="match status" value="1"/>
</dbReference>
<feature type="transmembrane region" description="Helical" evidence="1">
    <location>
        <begin position="247"/>
        <end position="266"/>
    </location>
</feature>
<sequence>MNKIKFPKIKLLDTDSSSDNEIPHGNITYIIAYAIPLIMFIALYYVRDIFPFGNNCYLRSDMYHQYAPFFSEFWHKLATGQSLTYSWDIGMGTNFTALYGYYLASPANWLIVLFPQKYIIEIMNALIILKLAGASTSFTYYISKRFHTKSCLIALFGTFYAMSGFVAAYSWNIMWLDCIILIPLIILGLEKLVNENKCFLYSISLGLCIFSNYYISIMVCLTVVIYFIVLMISYSGNRHFKIYLKKFINWVFYSLIAGGLAACLLLPEMYALSLSASSEMSFPKTLTTYFPIMEMLVRQLINVPVHLGLEHYPNIYCGVAIFFLIPLYIMNSKINTRQKVGKVVILLIFLTAFNMNIPNFVWHGFHFPNSLPCRQSFIYIFFVLSMSYEAFHDIESYSKKQLTGALWCAIGFLLLAEQLYAGDTYNFKIMYISGAFMLIYMLFIYLHRSNRLKKPLLIFLVFTVAIIECTINMQATGLSTTIRTYYVNDNEAVDTVNDFVDQNDTSFYRIEKTSGLRTKNDAAWHNYKSISTFSSTANAGMTDFLGYLGCEHSTNAYAFKGSTLVTDAIFDVKYLLGNKSVTESNLLKFYYGNNGEFLYQNQYTLPIGFMVNSNINEDWKLDSPGYGIQNQNAFIQLNTGIPEVFKQIYEFHTEPDVNIVPTMNGHMYLLARNQNIKALSVSINGTITNYTDLENSNYTIDIGYVNTTDVIEAYADTTMNVLVYSLDTNKFISAINTLKQGGLDVTYHSDTKIEGTVNSLNDGVMMFSIPFDKGWTVKVDGKKVNTFAIKDALLGIDVGVGQHTIKLSYIPVGLVKGLIISISCILILIALFIFRRREKNGRLSTKKLPKFLQEILSEEDVILYNTPIKDKLANMIGLNHAEPFTNKLATEKDMDMVIDNDITSGLAADVNAYLDDDIDSDADSDYNAKDNNETNL</sequence>
<feature type="transmembrane region" description="Helical" evidence="1">
    <location>
        <begin position="343"/>
        <end position="362"/>
    </location>
</feature>
<feature type="transmembrane region" description="Helical" evidence="1">
    <location>
        <begin position="403"/>
        <end position="421"/>
    </location>
</feature>
<dbReference type="STRING" id="99656.SAMN05421659_11031"/>
<accession>A0A1I0QYC1</accession>
<feature type="transmembrane region" description="Helical" evidence="1">
    <location>
        <begin position="27"/>
        <end position="46"/>
    </location>
</feature>
<keyword evidence="1" id="KW-0472">Membrane</keyword>
<feature type="transmembrane region" description="Helical" evidence="1">
    <location>
        <begin position="122"/>
        <end position="143"/>
    </location>
</feature>
<feature type="transmembrane region" description="Helical" evidence="1">
    <location>
        <begin position="457"/>
        <end position="475"/>
    </location>
</feature>
<feature type="transmembrane region" description="Helical" evidence="1">
    <location>
        <begin position="427"/>
        <end position="445"/>
    </location>
</feature>
<dbReference type="AlphaFoldDB" id="A0A1I0QYC1"/>
<gene>
    <name evidence="2" type="ORF">SAMN05421659_11031</name>
</gene>
<organism evidence="2 3">
    <name type="scientific">[Clostridium] fimetarium</name>
    <dbReference type="NCBI Taxonomy" id="99656"/>
    <lineage>
        <taxon>Bacteria</taxon>
        <taxon>Bacillati</taxon>
        <taxon>Bacillota</taxon>
        <taxon>Clostridia</taxon>
        <taxon>Lachnospirales</taxon>
        <taxon>Lachnospiraceae</taxon>
    </lineage>
</organism>
<keyword evidence="1" id="KW-1133">Transmembrane helix</keyword>
<protein>
    <submittedName>
        <fullName evidence="2">Uncharacterized membrane protein YfhO</fullName>
    </submittedName>
</protein>
<dbReference type="EMBL" id="FOJI01000010">
    <property type="protein sequence ID" value="SEW32863.1"/>
    <property type="molecule type" value="Genomic_DNA"/>
</dbReference>
<name>A0A1I0QYC1_9FIRM</name>
<reference evidence="2 3" key="1">
    <citation type="submission" date="2016-10" db="EMBL/GenBank/DDBJ databases">
        <authorList>
            <person name="de Groot N.N."/>
        </authorList>
    </citation>
    <scope>NUCLEOTIDE SEQUENCE [LARGE SCALE GENOMIC DNA]</scope>
    <source>
        <strain evidence="2 3">DSM 9179</strain>
    </source>
</reference>
<evidence type="ECO:0000313" key="2">
    <source>
        <dbReference type="EMBL" id="SEW32863.1"/>
    </source>
</evidence>
<dbReference type="OrthoDB" id="9815466at2"/>
<dbReference type="RefSeq" id="WP_092454713.1">
    <property type="nucleotide sequence ID" value="NZ_FOJI01000010.1"/>
</dbReference>
<proteinExistence type="predicted"/>
<feature type="transmembrane region" description="Helical" evidence="1">
    <location>
        <begin position="814"/>
        <end position="834"/>
    </location>
</feature>
<feature type="transmembrane region" description="Helical" evidence="1">
    <location>
        <begin position="213"/>
        <end position="235"/>
    </location>
</feature>
<evidence type="ECO:0000256" key="1">
    <source>
        <dbReference type="SAM" id="Phobius"/>
    </source>
</evidence>
<feature type="transmembrane region" description="Helical" evidence="1">
    <location>
        <begin position="313"/>
        <end position="331"/>
    </location>
</feature>
<feature type="transmembrane region" description="Helical" evidence="1">
    <location>
        <begin position="374"/>
        <end position="391"/>
    </location>
</feature>
<keyword evidence="3" id="KW-1185">Reference proteome</keyword>